<proteinExistence type="evidence at transcript level"/>
<comment type="subcellular location">
    <subcellularLocation>
        <location evidence="1">Nucleus inner membrane</location>
        <topology evidence="1">Multi-pass membrane protein</topology>
    </subcellularLocation>
</comment>
<feature type="transmembrane region" description="Helical" evidence="8">
    <location>
        <begin position="211"/>
        <end position="229"/>
    </location>
</feature>
<evidence type="ECO:0000256" key="4">
    <source>
        <dbReference type="ARBA" id="ARBA00022989"/>
    </source>
</evidence>
<dbReference type="AlphaFoldDB" id="A0A6A7FX98"/>
<feature type="domain" description="Transmembrane protein 201 C-terminal" evidence="10">
    <location>
        <begin position="211"/>
        <end position="380"/>
    </location>
</feature>
<evidence type="ECO:0000256" key="7">
    <source>
        <dbReference type="SAM" id="MobiDB-lite"/>
    </source>
</evidence>
<evidence type="ECO:0000259" key="10">
    <source>
        <dbReference type="Pfam" id="PF10476"/>
    </source>
</evidence>
<keyword evidence="6" id="KW-0539">Nucleus</keyword>
<dbReference type="Pfam" id="PF10476">
    <property type="entry name" value="DUF2448"/>
    <property type="match status" value="1"/>
</dbReference>
<protein>
    <submittedName>
        <fullName evidence="11">Transmembrane protein 201-like</fullName>
    </submittedName>
</protein>
<dbReference type="GO" id="GO:0051015">
    <property type="term" value="F:actin filament binding"/>
    <property type="evidence" value="ECO:0007669"/>
    <property type="project" value="TreeGrafter"/>
</dbReference>
<dbReference type="EMBL" id="IACT01003965">
    <property type="protein sequence ID" value="LAC23181.1"/>
    <property type="molecule type" value="mRNA"/>
</dbReference>
<dbReference type="GO" id="GO:0030473">
    <property type="term" value="P:nuclear migration along microtubule"/>
    <property type="evidence" value="ECO:0007669"/>
    <property type="project" value="TreeGrafter"/>
</dbReference>
<organism evidence="11">
    <name type="scientific">Hirondellea gigas</name>
    <dbReference type="NCBI Taxonomy" id="1518452"/>
    <lineage>
        <taxon>Eukaryota</taxon>
        <taxon>Metazoa</taxon>
        <taxon>Ecdysozoa</taxon>
        <taxon>Arthropoda</taxon>
        <taxon>Crustacea</taxon>
        <taxon>Multicrustacea</taxon>
        <taxon>Malacostraca</taxon>
        <taxon>Eumalacostraca</taxon>
        <taxon>Peracarida</taxon>
        <taxon>Amphipoda</taxon>
        <taxon>Amphilochidea</taxon>
        <taxon>Lysianassida</taxon>
        <taxon>Lysianassidira</taxon>
        <taxon>Lysianassoidea</taxon>
        <taxon>Lysianassidae</taxon>
        <taxon>Hirondellea</taxon>
    </lineage>
</organism>
<evidence type="ECO:0000259" key="9">
    <source>
        <dbReference type="Pfam" id="PF09779"/>
    </source>
</evidence>
<dbReference type="GO" id="GO:0005637">
    <property type="term" value="C:nuclear inner membrane"/>
    <property type="evidence" value="ECO:0007669"/>
    <property type="project" value="UniProtKB-SubCell"/>
</dbReference>
<dbReference type="PANTHER" id="PTHR28646">
    <property type="entry name" value="TRANSMEMBRANE PROTEIN 201"/>
    <property type="match status" value="1"/>
</dbReference>
<feature type="region of interest" description="Disordered" evidence="7">
    <location>
        <begin position="392"/>
        <end position="412"/>
    </location>
</feature>
<keyword evidence="3 8" id="KW-0812">Transmembrane</keyword>
<name>A0A6A7FX98_9CRUS</name>
<feature type="transmembrane region" description="Helical" evidence="8">
    <location>
        <begin position="6"/>
        <end position="25"/>
    </location>
</feature>
<feature type="region of interest" description="Disordered" evidence="7">
    <location>
        <begin position="85"/>
        <end position="107"/>
    </location>
</feature>
<feature type="compositionally biased region" description="Low complexity" evidence="7">
    <location>
        <begin position="91"/>
        <end position="104"/>
    </location>
</feature>
<evidence type="ECO:0000256" key="5">
    <source>
        <dbReference type="ARBA" id="ARBA00023136"/>
    </source>
</evidence>
<feature type="domain" description="Ima1 N-terminal" evidence="9">
    <location>
        <begin position="36"/>
        <end position="162"/>
    </location>
</feature>
<reference evidence="11" key="1">
    <citation type="submission" date="2017-11" db="EMBL/GenBank/DDBJ databases">
        <title>The sensing device of the deep-sea amphipod.</title>
        <authorList>
            <person name="Kobayashi H."/>
            <person name="Nagahama T."/>
            <person name="Arai W."/>
            <person name="Sasagawa Y."/>
            <person name="Umeda M."/>
            <person name="Hayashi T."/>
            <person name="Nikaido I."/>
            <person name="Watanabe H."/>
            <person name="Oguri K."/>
            <person name="Kitazato H."/>
            <person name="Fujioka K."/>
            <person name="Kido Y."/>
            <person name="Takami H."/>
        </authorList>
    </citation>
    <scope>NUCLEOTIDE SEQUENCE</scope>
    <source>
        <tissue evidence="11">Whole body</tissue>
    </source>
</reference>
<dbReference type="GO" id="GO:0005521">
    <property type="term" value="F:lamin binding"/>
    <property type="evidence" value="ECO:0007669"/>
    <property type="project" value="TreeGrafter"/>
</dbReference>
<evidence type="ECO:0000313" key="11">
    <source>
        <dbReference type="EMBL" id="LAC23181.1"/>
    </source>
</evidence>
<comment type="similarity">
    <text evidence="2">Belongs to the TMEM201 family.</text>
</comment>
<dbReference type="Pfam" id="PF09779">
    <property type="entry name" value="Ima1_N"/>
    <property type="match status" value="1"/>
</dbReference>
<evidence type="ECO:0000256" key="3">
    <source>
        <dbReference type="ARBA" id="ARBA00022692"/>
    </source>
</evidence>
<evidence type="ECO:0000256" key="2">
    <source>
        <dbReference type="ARBA" id="ARBA00007600"/>
    </source>
</evidence>
<dbReference type="PANTHER" id="PTHR28646:SF1">
    <property type="entry name" value="TRANSMEMBRANE PROTEIN 201"/>
    <property type="match status" value="1"/>
</dbReference>
<evidence type="ECO:0000256" key="6">
    <source>
        <dbReference type="ARBA" id="ARBA00023242"/>
    </source>
</evidence>
<sequence>MDDITLTLPVAVGTVGCVLTGALLYKKLRPYFLVRVNCWFCNADTKVPYKRKNCFVCPSCKQYNGFNEDGDYNCDMPAQYCESLNSPPSKPLQSQQQSRTESTSGLSLGNGLCQTCNLYQAMKVKALSEFVPSHPDKFDEEVEIYNRRLERLYGGLCRVCTKTLNYALGEQDSWLKPKLIHWRLQQSTLLKALLTPLHNGLSRQQHCISTLLRLLCIVTIFTVAATALVKRVYGEEENTQPQANPTSNKQNISAVTENSEGISVAEHTTVMNSSAIHVLWSEVLQLPSACSVQELSVVFVQHQAGAVMLALTLLLSAIAVAGKRLLKGCDATGCLMLLLLLSLCCWQDSQYISQYFSADDITAAKVLCCAAVCCLLSVGLARRAQILPSPRKNKREPISLDRSQDSQGSNSSFNYSLDNASLRTSTPDGCPSPSIFSTAASTAAPSSSLMSSNGPVFSTSQSTGLFNGQSNGLMNGHVKGSINFQSQSAGLIAGKSGNLANGMIGSVVNGQNGFNVNQFQGGTVSGKVKPGQSSSVGVANNLFGPKVTLKPSVLGESLNTSLGSLQIGTPRKSQSLLNARNAFIQRGNATGTGMVLRAHVSQGSRSNNGIAHASWVAGGYWGSPTKSNRGASTANNNLGVAQNHVYAPAHNIVPNNFPISRSSSQSSGFVSHGSGSQVANEFIPIGVAGGVGGQIIPGGDSDSVTVPSEEAFVWNYEACETSSQCSQNLDDPIHLRRRNMPGSSAVSYASSEARSVVSAASGPSQFSSAASSLLTPQHAWQLQQQQQRRSPLDDLRSMRALSRLSQRDISDDDLSLLGATVLPEVLVKSAADSNFSYRNPWVAFILGMSIMANAFLALVLYKNGIFAELLK</sequence>
<feature type="transmembrane region" description="Helical" evidence="8">
    <location>
        <begin position="841"/>
        <end position="861"/>
    </location>
</feature>
<dbReference type="InterPro" id="IPR018861">
    <property type="entry name" value="TMEM201_C"/>
</dbReference>
<dbReference type="InterPro" id="IPR040041">
    <property type="entry name" value="TMEM201"/>
</dbReference>
<accession>A0A6A7FX98</accession>
<evidence type="ECO:0000256" key="1">
    <source>
        <dbReference type="ARBA" id="ARBA00004473"/>
    </source>
</evidence>
<keyword evidence="4 8" id="KW-1133">Transmembrane helix</keyword>
<feature type="compositionally biased region" description="Basic and acidic residues" evidence="7">
    <location>
        <begin position="395"/>
        <end position="404"/>
    </location>
</feature>
<evidence type="ECO:0000256" key="8">
    <source>
        <dbReference type="SAM" id="Phobius"/>
    </source>
</evidence>
<keyword evidence="5 8" id="KW-0472">Membrane</keyword>
<dbReference type="InterPro" id="IPR018617">
    <property type="entry name" value="Ima1_N"/>
</dbReference>